<sequence>MSEPAAAPRPIVLRRAQLSTAAWQLMCESTSAALGLQEAAAAGGPEQPAPLDEAAAAAGWAELSKLEMSPAVGEVKREWIGAVALLLTAPITVTARATFNDVSTTSVLGLRAGRGLAVHQRHLSERDGKSTVITGSEDSVEVTLFDEENIWGATARLLPPLDLLRAAATAAPMGQQPAAVVSAGADPDQLPEPAASLVHAEDANVTLSVVTSTAGQPARVWAGMWSVKDQHLYSVTTKTGATPELHLTEVPAGHVANELVFAVVGAHEALAAAGKYGAQ</sequence>
<accession>A0A1H5L6Z8</accession>
<dbReference type="RefSeq" id="WP_074711734.1">
    <property type="nucleotide sequence ID" value="NZ_FNTV01000001.1"/>
</dbReference>
<organism evidence="1 2">
    <name type="scientific">Arthrobacter alpinus</name>
    <dbReference type="NCBI Taxonomy" id="656366"/>
    <lineage>
        <taxon>Bacteria</taxon>
        <taxon>Bacillati</taxon>
        <taxon>Actinomycetota</taxon>
        <taxon>Actinomycetes</taxon>
        <taxon>Micrococcales</taxon>
        <taxon>Micrococcaceae</taxon>
        <taxon>Arthrobacter</taxon>
    </lineage>
</organism>
<evidence type="ECO:0000313" key="1">
    <source>
        <dbReference type="EMBL" id="SEE72879.1"/>
    </source>
</evidence>
<name>A0A1H5L6Z8_9MICC</name>
<gene>
    <name evidence="1" type="ORF">SAMN04489740_2335</name>
</gene>
<reference evidence="1 2" key="1">
    <citation type="submission" date="2016-10" db="EMBL/GenBank/DDBJ databases">
        <authorList>
            <person name="de Groot N.N."/>
        </authorList>
    </citation>
    <scope>NUCLEOTIDE SEQUENCE [LARGE SCALE GENOMIC DNA]</scope>
    <source>
        <strain evidence="1 2">DSM 22274</strain>
    </source>
</reference>
<dbReference type="EMBL" id="FNTV01000001">
    <property type="protein sequence ID" value="SEE72879.1"/>
    <property type="molecule type" value="Genomic_DNA"/>
</dbReference>
<evidence type="ECO:0000313" key="2">
    <source>
        <dbReference type="Proteomes" id="UP000182725"/>
    </source>
</evidence>
<protein>
    <submittedName>
        <fullName evidence="1">Uncharacterized protein</fullName>
    </submittedName>
</protein>
<dbReference type="Proteomes" id="UP000182725">
    <property type="component" value="Unassembled WGS sequence"/>
</dbReference>
<dbReference type="AlphaFoldDB" id="A0A1H5L6Z8"/>
<proteinExistence type="predicted"/>